<dbReference type="EMBL" id="CP068047">
    <property type="protein sequence ID" value="QQR36218.1"/>
    <property type="molecule type" value="Genomic_DNA"/>
</dbReference>
<keyword evidence="1" id="KW-0812">Transmembrane</keyword>
<keyword evidence="1" id="KW-1133">Transmembrane helix</keyword>
<protein>
    <recommendedName>
        <fullName evidence="4">Polysaccharide pyruvyl transferase domain-containing protein</fullName>
    </recommendedName>
</protein>
<dbReference type="RefSeq" id="WP_201657374.1">
    <property type="nucleotide sequence ID" value="NZ_CP068047.1"/>
</dbReference>
<name>A0ABX7BWB6_9HYPH</name>
<organism evidence="2 3">
    <name type="scientific">Devosia oryziradicis</name>
    <dbReference type="NCBI Taxonomy" id="2801335"/>
    <lineage>
        <taxon>Bacteria</taxon>
        <taxon>Pseudomonadati</taxon>
        <taxon>Pseudomonadota</taxon>
        <taxon>Alphaproteobacteria</taxon>
        <taxon>Hyphomicrobiales</taxon>
        <taxon>Devosiaceae</taxon>
        <taxon>Devosia</taxon>
    </lineage>
</organism>
<proteinExistence type="predicted"/>
<keyword evidence="3" id="KW-1185">Reference proteome</keyword>
<gene>
    <name evidence="2" type="ORF">JI749_00810</name>
</gene>
<evidence type="ECO:0000256" key="1">
    <source>
        <dbReference type="SAM" id="Phobius"/>
    </source>
</evidence>
<accession>A0ABX7BWB6</accession>
<feature type="transmembrane region" description="Helical" evidence="1">
    <location>
        <begin position="108"/>
        <end position="133"/>
    </location>
</feature>
<reference evidence="2 3" key="1">
    <citation type="submission" date="2021-01" db="EMBL/GenBank/DDBJ databases">
        <title>Genome seq and assembly of Devosia sp. G19.</title>
        <authorList>
            <person name="Chhetri G."/>
        </authorList>
    </citation>
    <scope>NUCLEOTIDE SEQUENCE [LARGE SCALE GENOMIC DNA]</scope>
    <source>
        <strain evidence="2 3">G19</strain>
    </source>
</reference>
<evidence type="ECO:0000313" key="2">
    <source>
        <dbReference type="EMBL" id="QQR36218.1"/>
    </source>
</evidence>
<dbReference type="Proteomes" id="UP000595460">
    <property type="component" value="Chromosome"/>
</dbReference>
<keyword evidence="1" id="KW-0472">Membrane</keyword>
<evidence type="ECO:0008006" key="4">
    <source>
        <dbReference type="Google" id="ProtNLM"/>
    </source>
</evidence>
<sequence length="533" mass="59363">MTQNAETGTALYVVSEYGEFSSLLALAKVVRAQLGLHPAFLFKHDYGALNVHTQQLDVLGYSWVSARRAGLHTKHAASGGEDDYVPSYVRSTREPKPGRSRSRTAATLTWLASIGAVATAPILPVAALAALVFRRARGSALLAVFKRFARRHPGVVRWQYQKLIDEMRKVFEIFRPSIVIAGQDYPLSTTSMASLVAEERGLRTAIVPFSMTPTTKEIAESFAGSRFNLLRGKLKSRLIKEAFPQWVNHYRGRDYTRLSLPEILVAEELRLTGPIPWVPNSGRGILLLPGQQSMEYCASAGISGDQLRITGALWSDQIWRKSSSKGQRRDDLIYDIDSFSSSYRTTNLLPPVNYPEGTKLLLVSWPPDQAPRTPTGLADFSELSDALGELLSRIHYSGMARVAISLHPTLMGRSLQMDLRERGLYLVDQQLVDVIDSADIFLATVSSTLLWSLQLEVPSVNLDIYRYGYREFSDAGILDVTSMADLRTTLLALLRRPGYYDEVRGKLAGTRGHWGLFDGHSTERIITELSRLM</sequence>
<evidence type="ECO:0000313" key="3">
    <source>
        <dbReference type="Proteomes" id="UP000595460"/>
    </source>
</evidence>